<dbReference type="PANTHER" id="PTHR24208:SF128">
    <property type="entry name" value="LIM3, ISOFORM G"/>
    <property type="match status" value="1"/>
</dbReference>
<dbReference type="InterPro" id="IPR001781">
    <property type="entry name" value="Znf_LIM"/>
</dbReference>
<evidence type="ECO:0000256" key="13">
    <source>
        <dbReference type="RuleBase" id="RU000682"/>
    </source>
</evidence>
<dbReference type="FunFam" id="1.10.10.60:FF:000219">
    <property type="entry name" value="LIM/homeobox protein Lhx3"/>
    <property type="match status" value="1"/>
</dbReference>
<comment type="subcellular location">
    <subcellularLocation>
        <location evidence="1 11 13">Nucleus</location>
    </subcellularLocation>
</comment>
<evidence type="ECO:0000256" key="10">
    <source>
        <dbReference type="ARBA" id="ARBA00023242"/>
    </source>
</evidence>
<dbReference type="InterPro" id="IPR050453">
    <property type="entry name" value="LIM_Homeobox_TF"/>
</dbReference>
<dbReference type="OrthoDB" id="10068367at2759"/>
<dbReference type="SMART" id="SM00389">
    <property type="entry name" value="HOX"/>
    <property type="match status" value="1"/>
</dbReference>
<dbReference type="EMBL" id="DQ431040">
    <property type="protein sequence ID" value="ABD97272.1"/>
    <property type="molecule type" value="mRNA"/>
</dbReference>
<keyword evidence="5" id="KW-0805">Transcription regulation</keyword>
<dbReference type="CDD" id="cd09376">
    <property type="entry name" value="LIM2_Lhx3_Lhx4"/>
    <property type="match status" value="1"/>
</dbReference>
<dbReference type="Gene3D" id="1.10.10.60">
    <property type="entry name" value="Homeodomain-like"/>
    <property type="match status" value="1"/>
</dbReference>
<protein>
    <submittedName>
        <fullName evidence="17 19">Lim domain homeobox 3/4 transcription factor</fullName>
    </submittedName>
</protein>
<evidence type="ECO:0000256" key="12">
    <source>
        <dbReference type="PROSITE-ProRule" id="PRU00125"/>
    </source>
</evidence>
<organism evidence="17">
    <name type="scientific">Saccoglossus kowalevskii</name>
    <name type="common">Acorn worm</name>
    <dbReference type="NCBI Taxonomy" id="10224"/>
    <lineage>
        <taxon>Eukaryota</taxon>
        <taxon>Metazoa</taxon>
        <taxon>Hemichordata</taxon>
        <taxon>Enteropneusta</taxon>
        <taxon>Harrimaniidae</taxon>
        <taxon>Saccoglossus</taxon>
    </lineage>
</organism>
<dbReference type="GO" id="GO:0000981">
    <property type="term" value="F:DNA-binding transcription factor activity, RNA polymerase II-specific"/>
    <property type="evidence" value="ECO:0007669"/>
    <property type="project" value="InterPro"/>
</dbReference>
<dbReference type="SMART" id="SM00132">
    <property type="entry name" value="LIM"/>
    <property type="match status" value="2"/>
</dbReference>
<feature type="region of interest" description="Disordered" evidence="14">
    <location>
        <begin position="242"/>
        <end position="296"/>
    </location>
</feature>
<feature type="domain" description="LIM zinc-binding" evidence="15">
    <location>
        <begin position="33"/>
        <end position="92"/>
    </location>
</feature>
<dbReference type="Pfam" id="PF00046">
    <property type="entry name" value="Homeodomain"/>
    <property type="match status" value="1"/>
</dbReference>
<dbReference type="InterPro" id="IPR001356">
    <property type="entry name" value="HD"/>
</dbReference>
<dbReference type="GO" id="GO:0030182">
    <property type="term" value="P:neuron differentiation"/>
    <property type="evidence" value="ECO:0007669"/>
    <property type="project" value="TreeGrafter"/>
</dbReference>
<feature type="region of interest" description="Disordered" evidence="14">
    <location>
        <begin position="371"/>
        <end position="390"/>
    </location>
</feature>
<dbReference type="GO" id="GO:0008270">
    <property type="term" value="F:zinc ion binding"/>
    <property type="evidence" value="ECO:0007669"/>
    <property type="project" value="InterPro"/>
</dbReference>
<reference evidence="19" key="2">
    <citation type="submission" date="2025-05" db="UniProtKB">
        <authorList>
            <consortium name="RefSeq"/>
        </authorList>
    </citation>
    <scope>IDENTIFICATION</scope>
</reference>
<keyword evidence="4 12" id="KW-0862">Zinc</keyword>
<keyword evidence="3" id="KW-0677">Repeat</keyword>
<keyword evidence="6 12" id="KW-0440">LIM domain</keyword>
<evidence type="ECO:0000256" key="4">
    <source>
        <dbReference type="ARBA" id="ARBA00022833"/>
    </source>
</evidence>
<sequence length="390" mass="43670">MTSLVLSMSAMERTISFASAHNEINSCKSSQIPKCSGCEHPILDRFILKVQDRAWHSKCLKCTDCQAQLSDKCYSRGGQVYCKEDFFKRFGTKCSACDQGIPPTQVVRRAQDNVYHLQCFACVMCNRQLATGDEFYLMNDNKLVCKGDYEAAKVRGGTDSDLEMDASNKRPRTTISAKQLETLKTAYANSPKPARHVREQLSSETGLDMRVVQVWFQNRRAKEKRLKKDANRQRWSQYFRGVKRTREGSPHETLSPESTKDKDGYEDEMSIGTNNNNSTMYDSGLEQEPSPIPHHPNGGSYMDNHYMQSNDGYPITHSPNLPSSHQRIVPSMAFVEGPGGMPGMISASSQGVGDAMRVMAGAVSDLPNGAPHPGYQEFPHSPTWLDQPQY</sequence>
<evidence type="ECO:0000256" key="2">
    <source>
        <dbReference type="ARBA" id="ARBA00022723"/>
    </source>
</evidence>
<gene>
    <name evidence="19" type="primary">lhx3/4</name>
</gene>
<dbReference type="PROSITE" id="PS50023">
    <property type="entry name" value="LIM_DOMAIN_2"/>
    <property type="match status" value="2"/>
</dbReference>
<dbReference type="Proteomes" id="UP000694865">
    <property type="component" value="Unplaced"/>
</dbReference>
<evidence type="ECO:0000256" key="8">
    <source>
        <dbReference type="ARBA" id="ARBA00023155"/>
    </source>
</evidence>
<evidence type="ECO:0000256" key="9">
    <source>
        <dbReference type="ARBA" id="ARBA00023163"/>
    </source>
</evidence>
<dbReference type="RefSeq" id="NP_001158395.1">
    <property type="nucleotide sequence ID" value="NM_001164923.1"/>
</dbReference>
<dbReference type="PROSITE" id="PS00478">
    <property type="entry name" value="LIM_DOMAIN_1"/>
    <property type="match status" value="2"/>
</dbReference>
<dbReference type="Pfam" id="PF00412">
    <property type="entry name" value="LIM"/>
    <property type="match status" value="2"/>
</dbReference>
<feature type="domain" description="LIM zinc-binding" evidence="15">
    <location>
        <begin position="93"/>
        <end position="155"/>
    </location>
</feature>
<dbReference type="PANTHER" id="PTHR24208">
    <property type="entry name" value="LIM/HOMEOBOX PROTEIN LHX"/>
    <property type="match status" value="1"/>
</dbReference>
<dbReference type="PROSITE" id="PS50071">
    <property type="entry name" value="HOMEOBOX_2"/>
    <property type="match status" value="1"/>
</dbReference>
<evidence type="ECO:0000313" key="19">
    <source>
        <dbReference type="RefSeq" id="NP_001158395.1"/>
    </source>
</evidence>
<dbReference type="GO" id="GO:0000977">
    <property type="term" value="F:RNA polymerase II transcription regulatory region sequence-specific DNA binding"/>
    <property type="evidence" value="ECO:0007669"/>
    <property type="project" value="TreeGrafter"/>
</dbReference>
<evidence type="ECO:0000256" key="5">
    <source>
        <dbReference type="ARBA" id="ARBA00023015"/>
    </source>
</evidence>
<keyword evidence="9" id="KW-0804">Transcription</keyword>
<dbReference type="PROSITE" id="PS00027">
    <property type="entry name" value="HOMEOBOX_1"/>
    <property type="match status" value="1"/>
</dbReference>
<keyword evidence="10 11" id="KW-0539">Nucleus</keyword>
<accession>Q1PHQ7</accession>
<evidence type="ECO:0000259" key="15">
    <source>
        <dbReference type="PROSITE" id="PS50023"/>
    </source>
</evidence>
<keyword evidence="8 11" id="KW-0371">Homeobox</keyword>
<dbReference type="FunFam" id="2.10.110.10:FF:000120">
    <property type="entry name" value="Insulin gene enhancer protein ISL-2"/>
    <property type="match status" value="1"/>
</dbReference>
<dbReference type="AlphaFoldDB" id="Q1PHQ7"/>
<dbReference type="InterPro" id="IPR017970">
    <property type="entry name" value="Homeobox_CS"/>
</dbReference>
<evidence type="ECO:0000256" key="7">
    <source>
        <dbReference type="ARBA" id="ARBA00023125"/>
    </source>
</evidence>
<dbReference type="FunFam" id="2.10.110.10:FF:000032">
    <property type="entry name" value="LIM/homeobox protein Lhx3"/>
    <property type="match status" value="1"/>
</dbReference>
<dbReference type="SUPFAM" id="SSF46689">
    <property type="entry name" value="Homeodomain-like"/>
    <property type="match status" value="1"/>
</dbReference>
<evidence type="ECO:0000256" key="1">
    <source>
        <dbReference type="ARBA" id="ARBA00004123"/>
    </source>
</evidence>
<proteinExistence type="evidence at transcript level"/>
<evidence type="ECO:0000256" key="3">
    <source>
        <dbReference type="ARBA" id="ARBA00022737"/>
    </source>
</evidence>
<dbReference type="SUPFAM" id="SSF57716">
    <property type="entry name" value="Glucocorticoid receptor-like (DNA-binding domain)"/>
    <property type="match status" value="2"/>
</dbReference>
<evidence type="ECO:0000256" key="14">
    <source>
        <dbReference type="SAM" id="MobiDB-lite"/>
    </source>
</evidence>
<keyword evidence="7 11" id="KW-0238">DNA-binding</keyword>
<dbReference type="Gene3D" id="2.10.110.10">
    <property type="entry name" value="Cysteine Rich Protein"/>
    <property type="match status" value="2"/>
</dbReference>
<dbReference type="GeneID" id="100303523"/>
<feature type="DNA-binding region" description="Homeobox" evidence="11">
    <location>
        <begin position="168"/>
        <end position="227"/>
    </location>
</feature>
<feature type="domain" description="Homeobox" evidence="16">
    <location>
        <begin position="166"/>
        <end position="226"/>
    </location>
</feature>
<dbReference type="InterPro" id="IPR049594">
    <property type="entry name" value="Lhx3/4-like_LIM2"/>
</dbReference>
<evidence type="ECO:0000313" key="18">
    <source>
        <dbReference type="Proteomes" id="UP000694865"/>
    </source>
</evidence>
<reference evidence="17 19" key="1">
    <citation type="journal article" date="2006" name="PLoS Biol.">
        <title>Dorsoventral patterning in hemichordates: insights into early chordate evolution.</title>
        <authorList>
            <person name="Lowe C.J."/>
            <person name="Terasaki M."/>
            <person name="Wu M."/>
            <person name="Freeman R.M. Jr."/>
            <person name="Runft L."/>
            <person name="Kwan K."/>
            <person name="Haigo S."/>
            <person name="Aronowicz J."/>
            <person name="Lander E."/>
            <person name="Gruber C."/>
            <person name="Smith M."/>
            <person name="Kirschner M."/>
            <person name="Gerhart J."/>
        </authorList>
    </citation>
    <scope>NUCLEOTIDE SEQUENCE</scope>
</reference>
<dbReference type="KEGG" id="sko:100303523"/>
<dbReference type="InterPro" id="IPR009057">
    <property type="entry name" value="Homeodomain-like_sf"/>
</dbReference>
<feature type="compositionally biased region" description="Polar residues" evidence="14">
    <location>
        <begin position="271"/>
        <end position="281"/>
    </location>
</feature>
<evidence type="ECO:0000259" key="16">
    <source>
        <dbReference type="PROSITE" id="PS50071"/>
    </source>
</evidence>
<evidence type="ECO:0000256" key="11">
    <source>
        <dbReference type="PROSITE-ProRule" id="PRU00108"/>
    </source>
</evidence>
<dbReference type="CDD" id="cd00086">
    <property type="entry name" value="homeodomain"/>
    <property type="match status" value="1"/>
</dbReference>
<dbReference type="CTD" id="100303523"/>
<evidence type="ECO:0000256" key="6">
    <source>
        <dbReference type="ARBA" id="ARBA00023038"/>
    </source>
</evidence>
<keyword evidence="18" id="KW-1185">Reference proteome</keyword>
<name>Q1PHQ7_SACKO</name>
<evidence type="ECO:0000313" key="17">
    <source>
        <dbReference type="EMBL" id="ABD97272.1"/>
    </source>
</evidence>
<dbReference type="GO" id="GO:0005634">
    <property type="term" value="C:nucleus"/>
    <property type="evidence" value="ECO:0007669"/>
    <property type="project" value="UniProtKB-SubCell"/>
</dbReference>
<keyword evidence="2 12" id="KW-0479">Metal-binding</keyword>
<dbReference type="CDD" id="cd09466">
    <property type="entry name" value="LIM1_Lhx3a"/>
    <property type="match status" value="1"/>
</dbReference>